<proteinExistence type="predicted"/>
<keyword evidence="2" id="KW-1185">Reference proteome</keyword>
<comment type="caution">
    <text evidence="1">The sequence shown here is derived from an EMBL/GenBank/DDBJ whole genome shotgun (WGS) entry which is preliminary data.</text>
</comment>
<dbReference type="EMBL" id="JACVVK020000146">
    <property type="protein sequence ID" value="KAK7488771.1"/>
    <property type="molecule type" value="Genomic_DNA"/>
</dbReference>
<evidence type="ECO:0000313" key="2">
    <source>
        <dbReference type="Proteomes" id="UP001519460"/>
    </source>
</evidence>
<protein>
    <submittedName>
        <fullName evidence="1">Uncharacterized protein</fullName>
    </submittedName>
</protein>
<dbReference type="Proteomes" id="UP001519460">
    <property type="component" value="Unassembled WGS sequence"/>
</dbReference>
<dbReference type="AlphaFoldDB" id="A0ABD0KNH2"/>
<accession>A0ABD0KNH2</accession>
<evidence type="ECO:0000313" key="1">
    <source>
        <dbReference type="EMBL" id="KAK7488771.1"/>
    </source>
</evidence>
<reference evidence="1 2" key="1">
    <citation type="journal article" date="2023" name="Sci. Data">
        <title>Genome assembly of the Korean intertidal mud-creeper Batillaria attramentaria.</title>
        <authorList>
            <person name="Patra A.K."/>
            <person name="Ho P.T."/>
            <person name="Jun S."/>
            <person name="Lee S.J."/>
            <person name="Kim Y."/>
            <person name="Won Y.J."/>
        </authorList>
    </citation>
    <scope>NUCLEOTIDE SEQUENCE [LARGE SCALE GENOMIC DNA]</scope>
    <source>
        <strain evidence="1">Wonlab-2016</strain>
    </source>
</reference>
<gene>
    <name evidence="1" type="ORF">BaRGS_00019906</name>
</gene>
<sequence length="135" mass="15051">MGRTVRKVIDWTVLMLDVPATALYSHRPMRQDASWRPATATQSFGNQCRKAFFVREVSAACSAHLPSANPPKGGQKKRKERSRPLMLQYCQATEWASLESLALDVTVTALAVELQTEVTRKLLPGAENAARELRL</sequence>
<name>A0ABD0KNH2_9CAEN</name>
<organism evidence="1 2">
    <name type="scientific">Batillaria attramentaria</name>
    <dbReference type="NCBI Taxonomy" id="370345"/>
    <lineage>
        <taxon>Eukaryota</taxon>
        <taxon>Metazoa</taxon>
        <taxon>Spiralia</taxon>
        <taxon>Lophotrochozoa</taxon>
        <taxon>Mollusca</taxon>
        <taxon>Gastropoda</taxon>
        <taxon>Caenogastropoda</taxon>
        <taxon>Sorbeoconcha</taxon>
        <taxon>Cerithioidea</taxon>
        <taxon>Batillariidae</taxon>
        <taxon>Batillaria</taxon>
    </lineage>
</organism>